<reference evidence="4" key="1">
    <citation type="submission" date="2016-10" db="EMBL/GenBank/DDBJ databases">
        <authorList>
            <person name="Varghese N."/>
            <person name="Submissions S."/>
        </authorList>
    </citation>
    <scope>NUCLEOTIDE SEQUENCE [LARGE SCALE GENOMIC DNA]</scope>
    <source>
        <strain evidence="4">CGMCC 4.2126</strain>
    </source>
</reference>
<proteinExistence type="predicted"/>
<gene>
    <name evidence="3" type="ORF">SAMN05216275_106250</name>
</gene>
<dbReference type="RefSeq" id="WP_031160028.1">
    <property type="nucleotide sequence ID" value="NZ_FOQY01000006.1"/>
</dbReference>
<keyword evidence="2" id="KW-0472">Membrane</keyword>
<evidence type="ECO:0000256" key="1">
    <source>
        <dbReference type="SAM" id="Coils"/>
    </source>
</evidence>
<dbReference type="AlphaFoldDB" id="A0A1I3NK98"/>
<sequence>MSKERARRRAEREAEQARQAALRAEREARLARRRERVGRVTALLPRRPVRVAVQGGIMARRRRAQNGLVAVLFLIVQVIAWLLWSSWTARLGVLVLSVLFVPLFVTLVFDRRS</sequence>
<organism evidence="3 4">
    <name type="scientific">Streptosporangium canum</name>
    <dbReference type="NCBI Taxonomy" id="324952"/>
    <lineage>
        <taxon>Bacteria</taxon>
        <taxon>Bacillati</taxon>
        <taxon>Actinomycetota</taxon>
        <taxon>Actinomycetes</taxon>
        <taxon>Streptosporangiales</taxon>
        <taxon>Streptosporangiaceae</taxon>
        <taxon>Streptosporangium</taxon>
    </lineage>
</organism>
<keyword evidence="4" id="KW-1185">Reference proteome</keyword>
<dbReference type="EMBL" id="FOQY01000006">
    <property type="protein sequence ID" value="SFJ09599.1"/>
    <property type="molecule type" value="Genomic_DNA"/>
</dbReference>
<feature type="coiled-coil region" evidence="1">
    <location>
        <begin position="3"/>
        <end position="34"/>
    </location>
</feature>
<feature type="transmembrane region" description="Helical" evidence="2">
    <location>
        <begin position="67"/>
        <end position="84"/>
    </location>
</feature>
<evidence type="ECO:0000256" key="2">
    <source>
        <dbReference type="SAM" id="Phobius"/>
    </source>
</evidence>
<name>A0A1I3NK98_9ACTN</name>
<feature type="transmembrane region" description="Helical" evidence="2">
    <location>
        <begin position="90"/>
        <end position="109"/>
    </location>
</feature>
<keyword evidence="2" id="KW-1133">Transmembrane helix</keyword>
<protein>
    <submittedName>
        <fullName evidence="3">Uncharacterized protein</fullName>
    </submittedName>
</protein>
<keyword evidence="2" id="KW-0812">Transmembrane</keyword>
<dbReference type="Proteomes" id="UP000199111">
    <property type="component" value="Unassembled WGS sequence"/>
</dbReference>
<evidence type="ECO:0000313" key="3">
    <source>
        <dbReference type="EMBL" id="SFJ09599.1"/>
    </source>
</evidence>
<dbReference type="GeneID" id="96298187"/>
<evidence type="ECO:0000313" key="4">
    <source>
        <dbReference type="Proteomes" id="UP000199111"/>
    </source>
</evidence>
<keyword evidence="1" id="KW-0175">Coiled coil</keyword>
<accession>A0A1I3NK98</accession>